<dbReference type="InterPro" id="IPR036436">
    <property type="entry name" value="Disintegrin_dom_sf"/>
</dbReference>
<dbReference type="PROSITE" id="PS50214">
    <property type="entry name" value="DISINTEGRIN_2"/>
    <property type="match status" value="1"/>
</dbReference>
<protein>
    <submittedName>
        <fullName evidence="6">Uncharacterized protein</fullName>
    </submittedName>
</protein>
<dbReference type="Gene3D" id="4.10.70.10">
    <property type="entry name" value="Disintegrin domain"/>
    <property type="match status" value="1"/>
</dbReference>
<reference evidence="6" key="1">
    <citation type="submission" date="2025-08" db="UniProtKB">
        <authorList>
            <consortium name="Ensembl"/>
        </authorList>
    </citation>
    <scope>IDENTIFICATION</scope>
</reference>
<evidence type="ECO:0000256" key="1">
    <source>
        <dbReference type="PROSITE-ProRule" id="PRU00068"/>
    </source>
</evidence>
<dbReference type="SUPFAM" id="SSF57552">
    <property type="entry name" value="Blood coagulation inhibitor (disintegrin)"/>
    <property type="match status" value="1"/>
</dbReference>
<dbReference type="GO" id="GO:0009897">
    <property type="term" value="C:external side of plasma membrane"/>
    <property type="evidence" value="ECO:0007669"/>
    <property type="project" value="TreeGrafter"/>
</dbReference>
<evidence type="ECO:0000259" key="5">
    <source>
        <dbReference type="PROSITE" id="PS50215"/>
    </source>
</evidence>
<keyword evidence="1" id="KW-1015">Disulfide bond</keyword>
<proteinExistence type="predicted"/>
<feature type="domain" description="Peptidase M12B" evidence="5">
    <location>
        <begin position="191"/>
        <end position="254"/>
    </location>
</feature>
<dbReference type="InterPro" id="IPR024079">
    <property type="entry name" value="MetalloPept_cat_dom_sf"/>
</dbReference>
<dbReference type="SUPFAM" id="SSF55486">
    <property type="entry name" value="Metalloproteases ('zincins'), catalytic domain"/>
    <property type="match status" value="1"/>
</dbReference>
<dbReference type="PANTHER" id="PTHR11905:SF120">
    <property type="entry name" value="DISINTEGRIN AND METALLOPROTEINASE DOMAIN-CONTAINING PROTEIN 1A"/>
    <property type="match status" value="1"/>
</dbReference>
<dbReference type="SMART" id="SM00050">
    <property type="entry name" value="DISIN"/>
    <property type="match status" value="1"/>
</dbReference>
<keyword evidence="7" id="KW-1185">Reference proteome</keyword>
<evidence type="ECO:0000259" key="4">
    <source>
        <dbReference type="PROSITE" id="PS50214"/>
    </source>
</evidence>
<dbReference type="InterPro" id="IPR006586">
    <property type="entry name" value="ADAM_Cys-rich"/>
</dbReference>
<dbReference type="OMA" id="NRTCHEL"/>
<dbReference type="GO" id="GO:0008584">
    <property type="term" value="P:male gonad development"/>
    <property type="evidence" value="ECO:0007669"/>
    <property type="project" value="TreeGrafter"/>
</dbReference>
<accession>A0A8C4TQV3</accession>
<dbReference type="Ensembl" id="ENSFTIT00000002074.1">
    <property type="protein sequence ID" value="ENSFTIP00000001966.1"/>
    <property type="gene ID" value="ENSFTIG00000001393.1"/>
</dbReference>
<dbReference type="PANTHER" id="PTHR11905">
    <property type="entry name" value="ADAM A DISINTEGRIN AND METALLOPROTEASE DOMAIN"/>
    <property type="match status" value="1"/>
</dbReference>
<dbReference type="Pfam" id="PF01421">
    <property type="entry name" value="Reprolysin"/>
    <property type="match status" value="2"/>
</dbReference>
<dbReference type="GO" id="GO:0006508">
    <property type="term" value="P:proteolysis"/>
    <property type="evidence" value="ECO:0007669"/>
    <property type="project" value="InterPro"/>
</dbReference>
<dbReference type="OrthoDB" id="5951731at2759"/>
<name>A0A8C4TQV3_FALTI</name>
<dbReference type="InterPro" id="IPR001762">
    <property type="entry name" value="Disintegrin_dom"/>
</dbReference>
<feature type="domain" description="Disintegrin" evidence="4">
    <location>
        <begin position="262"/>
        <end position="335"/>
    </location>
</feature>
<dbReference type="GO" id="GO:1990913">
    <property type="term" value="C:sperm head plasma membrane"/>
    <property type="evidence" value="ECO:0007669"/>
    <property type="project" value="TreeGrafter"/>
</dbReference>
<dbReference type="Gene3D" id="3.40.390.10">
    <property type="entry name" value="Collagenase (Catalytic Domain)"/>
    <property type="match status" value="1"/>
</dbReference>
<dbReference type="InterPro" id="IPR001590">
    <property type="entry name" value="Peptidase_M12B"/>
</dbReference>
<evidence type="ECO:0000313" key="7">
    <source>
        <dbReference type="Proteomes" id="UP000694562"/>
    </source>
</evidence>
<feature type="chain" id="PRO_5034565080" evidence="3">
    <location>
        <begin position="40"/>
        <end position="499"/>
    </location>
</feature>
<dbReference type="PROSITE" id="PS50215">
    <property type="entry name" value="ADAM_MEPRO"/>
    <property type="match status" value="2"/>
</dbReference>
<dbReference type="Pfam" id="PF00200">
    <property type="entry name" value="Disintegrin"/>
    <property type="match status" value="1"/>
</dbReference>
<keyword evidence="3" id="KW-0732">Signal</keyword>
<evidence type="ECO:0000256" key="2">
    <source>
        <dbReference type="PROSITE-ProRule" id="PRU00276"/>
    </source>
</evidence>
<dbReference type="AlphaFoldDB" id="A0A8C4TQV3"/>
<feature type="disulfide bond" evidence="1">
    <location>
        <begin position="307"/>
        <end position="327"/>
    </location>
</feature>
<dbReference type="SMART" id="SM00608">
    <property type="entry name" value="ACR"/>
    <property type="match status" value="1"/>
</dbReference>
<dbReference type="GO" id="GO:0004222">
    <property type="term" value="F:metalloendopeptidase activity"/>
    <property type="evidence" value="ECO:0007669"/>
    <property type="project" value="InterPro"/>
</dbReference>
<dbReference type="Proteomes" id="UP000694562">
    <property type="component" value="Unplaced"/>
</dbReference>
<dbReference type="Pfam" id="PF08516">
    <property type="entry name" value="ADAM_CR"/>
    <property type="match status" value="1"/>
</dbReference>
<organism evidence="6 7">
    <name type="scientific">Falco tinnunculus</name>
    <name type="common">Common kestrel</name>
    <dbReference type="NCBI Taxonomy" id="100819"/>
    <lineage>
        <taxon>Eukaryota</taxon>
        <taxon>Metazoa</taxon>
        <taxon>Chordata</taxon>
        <taxon>Craniata</taxon>
        <taxon>Vertebrata</taxon>
        <taxon>Euteleostomi</taxon>
        <taxon>Archelosauria</taxon>
        <taxon>Archosauria</taxon>
        <taxon>Dinosauria</taxon>
        <taxon>Saurischia</taxon>
        <taxon>Theropoda</taxon>
        <taxon>Coelurosauria</taxon>
        <taxon>Aves</taxon>
        <taxon>Neognathae</taxon>
        <taxon>Neoaves</taxon>
        <taxon>Telluraves</taxon>
        <taxon>Australaves</taxon>
        <taxon>Falconiformes</taxon>
        <taxon>Falconidae</taxon>
        <taxon>Falco</taxon>
    </lineage>
</organism>
<evidence type="ECO:0000313" key="6">
    <source>
        <dbReference type="Ensembl" id="ENSFTIP00000001966.1"/>
    </source>
</evidence>
<comment type="caution">
    <text evidence="2">Lacks conserved residue(s) required for the propagation of feature annotation.</text>
</comment>
<sequence length="499" mass="54951">MHGWFPVCPTSMPRGAPTGRGIFFLGLSLSLLLLLPCAGCGPQPYEVVIPRKLGPRAGKASQDEVSHIIGIQGVNHTIHHRQKDFVIKSLPMFTCGSWGEIVAEQPHMPAGCHYCGYVEGIPDSVVTLTTAAGWKLKLHLVDGLFYSFHLRVLITALEVWGKKNPISVTKNTTEVLHNFNLWWKHITWTLVHVTRVLGYVLGMEHDDRCCSCGNTSKCITSAHSAVNYRFSNCSKKHYSDFLASGQGFCLNNVPELVTTFALQHCGNGVLEVRERCNCGSETQCKLDWCFLTGCCKSCQLLPKGEVCRESAGLCHLPEYCNGTSEHCPAEVAKQDGTVCTEAGCCYSGKCQSCTLQRMSIFGKEAKPAPLPCFQEVNVEGDRFGRCWGDGADVNFQKCKLENVVCGRVQCTNVRRLPQLEDHTTIVQTLVGDTWWWGTEYHLGAGVLAAGVIKDGMQCAEKMICINRMCVPEEKYLTSRCSAKIMCRGKGVCNAEGNCC</sequence>
<evidence type="ECO:0000256" key="3">
    <source>
        <dbReference type="SAM" id="SignalP"/>
    </source>
</evidence>
<feature type="domain" description="Peptidase M12B" evidence="5">
    <location>
        <begin position="138"/>
        <end position="182"/>
    </location>
</feature>
<reference evidence="6" key="2">
    <citation type="submission" date="2025-09" db="UniProtKB">
        <authorList>
            <consortium name="Ensembl"/>
        </authorList>
    </citation>
    <scope>IDENTIFICATION</scope>
</reference>
<feature type="signal peptide" evidence="3">
    <location>
        <begin position="1"/>
        <end position="39"/>
    </location>
</feature>